<accession>A0A1H0G346</accession>
<dbReference type="STRING" id="237069.SAMN05216498_0455"/>
<protein>
    <recommendedName>
        <fullName evidence="4">Transporter</fullName>
    </recommendedName>
</protein>
<dbReference type="Proteomes" id="UP000199334">
    <property type="component" value="Unassembled WGS sequence"/>
</dbReference>
<reference evidence="2 3" key="1">
    <citation type="submission" date="2016-10" db="EMBL/GenBank/DDBJ databases">
        <authorList>
            <person name="de Groot N.N."/>
        </authorList>
    </citation>
    <scope>NUCLEOTIDE SEQUENCE [LARGE SCALE GENOMIC DNA]</scope>
    <source>
        <strain evidence="2 3">CGMCC 1.3442</strain>
    </source>
</reference>
<dbReference type="EMBL" id="FNIG01000014">
    <property type="protein sequence ID" value="SDO01254.1"/>
    <property type="molecule type" value="Genomic_DNA"/>
</dbReference>
<dbReference type="AlphaFoldDB" id="A0A1H0G346"/>
<feature type="region of interest" description="Disordered" evidence="1">
    <location>
        <begin position="1"/>
        <end position="102"/>
    </location>
</feature>
<sequence>MLNGQFEGYNPMPYGYDERQPGQGSPFGFLGQLFGFPGQGQGQGQGPGFSPGPGIPRPPGQQPGFPPGPPPGQPGQGQGAGPPQSPPPQFTPQQGGQGGQFGVYAVDPGSIRGCLFRYTYVWLDNRQQFWFYPTFVGQRSISGYRWTGFFWVYYGVDLRRIDSFQCF</sequence>
<name>A0A1H0G346_9BACI</name>
<organism evidence="2 3">
    <name type="scientific">Tenuibacillus multivorans</name>
    <dbReference type="NCBI Taxonomy" id="237069"/>
    <lineage>
        <taxon>Bacteria</taxon>
        <taxon>Bacillati</taxon>
        <taxon>Bacillota</taxon>
        <taxon>Bacilli</taxon>
        <taxon>Bacillales</taxon>
        <taxon>Bacillaceae</taxon>
        <taxon>Tenuibacillus</taxon>
    </lineage>
</organism>
<evidence type="ECO:0000313" key="3">
    <source>
        <dbReference type="Proteomes" id="UP000199334"/>
    </source>
</evidence>
<evidence type="ECO:0000313" key="2">
    <source>
        <dbReference type="EMBL" id="SDO01254.1"/>
    </source>
</evidence>
<gene>
    <name evidence="2" type="ORF">SAMN05216498_0455</name>
</gene>
<evidence type="ECO:0008006" key="4">
    <source>
        <dbReference type="Google" id="ProtNLM"/>
    </source>
</evidence>
<dbReference type="RefSeq" id="WP_261753370.1">
    <property type="nucleotide sequence ID" value="NZ_BJVZ01000020.1"/>
</dbReference>
<proteinExistence type="predicted"/>
<keyword evidence="3" id="KW-1185">Reference proteome</keyword>
<feature type="compositionally biased region" description="Pro residues" evidence="1">
    <location>
        <begin position="53"/>
        <end position="73"/>
    </location>
</feature>
<evidence type="ECO:0000256" key="1">
    <source>
        <dbReference type="SAM" id="MobiDB-lite"/>
    </source>
</evidence>
<feature type="compositionally biased region" description="Gly residues" evidence="1">
    <location>
        <begin position="37"/>
        <end position="51"/>
    </location>
</feature>
<feature type="compositionally biased region" description="Low complexity" evidence="1">
    <location>
        <begin position="21"/>
        <end position="36"/>
    </location>
</feature>